<evidence type="ECO:0000256" key="1">
    <source>
        <dbReference type="SAM" id="MobiDB-lite"/>
    </source>
</evidence>
<evidence type="ECO:0000313" key="3">
    <source>
        <dbReference type="Proteomes" id="UP000327013"/>
    </source>
</evidence>
<gene>
    <name evidence="2" type="ORF">FH972_004701</name>
</gene>
<evidence type="ECO:0000313" key="2">
    <source>
        <dbReference type="EMBL" id="KAE8008161.1"/>
    </source>
</evidence>
<dbReference type="OrthoDB" id="1429575at2759"/>
<organism evidence="2 3">
    <name type="scientific">Carpinus fangiana</name>
    <dbReference type="NCBI Taxonomy" id="176857"/>
    <lineage>
        <taxon>Eukaryota</taxon>
        <taxon>Viridiplantae</taxon>
        <taxon>Streptophyta</taxon>
        <taxon>Embryophyta</taxon>
        <taxon>Tracheophyta</taxon>
        <taxon>Spermatophyta</taxon>
        <taxon>Magnoliopsida</taxon>
        <taxon>eudicotyledons</taxon>
        <taxon>Gunneridae</taxon>
        <taxon>Pentapetalae</taxon>
        <taxon>rosids</taxon>
        <taxon>fabids</taxon>
        <taxon>Fagales</taxon>
        <taxon>Betulaceae</taxon>
        <taxon>Carpinus</taxon>
    </lineage>
</organism>
<dbReference type="AlphaFoldDB" id="A0A5N6QLY7"/>
<dbReference type="EMBL" id="CM017322">
    <property type="protein sequence ID" value="KAE8008161.1"/>
    <property type="molecule type" value="Genomic_DNA"/>
</dbReference>
<sequence>MASSTSKPAPAKKLREHLQEQQEPFSLDNYLSERRYKKRLSPDGRSFSSTNDLMRSRSYELNKGRKRILYGTKILASVISKRTPTNSQELSNGNKDEDISHTIRRTQQIAETNSFFSTESLNAYLSTESNVEKLSLHSTRHHGFTHASTSMTFKFGNLKVETAADTTLHWISMEDDIILATASQMSEATSNKVCNFETKEAPSSQSSIPCKIDSGDSMVSASLWESLINSSIVKKSHIGFAKLKGITWTASSQYLRNKRLSQQGKQLLFDSVKEALETHGRKGEREKYAQDVAHPEDTKKIIYKQTGDFTNITHKMNFDLYSTLEDWSDFQQPERRIGREIGDAIMDEILKEMVDLFLQ</sequence>
<accession>A0A5N6QLY7</accession>
<reference evidence="2 3" key="1">
    <citation type="submission" date="2019-06" db="EMBL/GenBank/DDBJ databases">
        <title>A chromosomal-level reference genome of Carpinus fangiana (Coryloideae, Betulaceae).</title>
        <authorList>
            <person name="Yang X."/>
            <person name="Wang Z."/>
            <person name="Zhang L."/>
            <person name="Hao G."/>
            <person name="Liu J."/>
            <person name="Yang Y."/>
        </authorList>
    </citation>
    <scope>NUCLEOTIDE SEQUENCE [LARGE SCALE GENOMIC DNA]</scope>
    <source>
        <strain evidence="2">Cfa_2016G</strain>
        <tissue evidence="2">Leaf</tissue>
    </source>
</reference>
<feature type="region of interest" description="Disordered" evidence="1">
    <location>
        <begin position="1"/>
        <end position="30"/>
    </location>
</feature>
<keyword evidence="3" id="KW-1185">Reference proteome</keyword>
<name>A0A5N6QLY7_9ROSI</name>
<proteinExistence type="predicted"/>
<evidence type="ECO:0008006" key="4">
    <source>
        <dbReference type="Google" id="ProtNLM"/>
    </source>
</evidence>
<protein>
    <recommendedName>
        <fullName evidence="4">DUF4378 domain-containing protein</fullName>
    </recommendedName>
</protein>
<dbReference type="Proteomes" id="UP000327013">
    <property type="component" value="Chromosome 2"/>
</dbReference>
<dbReference type="PANTHER" id="PTHR37613">
    <property type="entry name" value="DUF4378 DOMAIN PROTEIN"/>
    <property type="match status" value="1"/>
</dbReference>
<dbReference type="PANTHER" id="PTHR37613:SF3">
    <property type="entry name" value="DUF4378 DOMAIN-CONTAINING PROTEIN"/>
    <property type="match status" value="1"/>
</dbReference>